<evidence type="ECO:0000256" key="1">
    <source>
        <dbReference type="SAM" id="Phobius"/>
    </source>
</evidence>
<evidence type="ECO:0000313" key="2">
    <source>
        <dbReference type="EMBL" id="TWI95551.1"/>
    </source>
</evidence>
<dbReference type="RefSeq" id="WP_144915881.1">
    <property type="nucleotide sequence ID" value="NZ_VLLI01000015.1"/>
</dbReference>
<feature type="transmembrane region" description="Helical" evidence="1">
    <location>
        <begin position="74"/>
        <end position="97"/>
    </location>
</feature>
<dbReference type="Proteomes" id="UP000317010">
    <property type="component" value="Unassembled WGS sequence"/>
</dbReference>
<keyword evidence="1" id="KW-0472">Membrane</keyword>
<name>A0A562TPP4_9SPHI</name>
<reference evidence="2 3" key="1">
    <citation type="submission" date="2019-07" db="EMBL/GenBank/DDBJ databases">
        <title>Genomic Encyclopedia of Archaeal and Bacterial Type Strains, Phase II (KMG-II): from individual species to whole genera.</title>
        <authorList>
            <person name="Goeker M."/>
        </authorList>
    </citation>
    <scope>NUCLEOTIDE SEQUENCE [LARGE SCALE GENOMIC DNA]</scope>
    <source>
        <strain evidence="2 3">ATCC BAA-1854</strain>
    </source>
</reference>
<protein>
    <submittedName>
        <fullName evidence="2">Uncharacterized protein</fullName>
    </submittedName>
</protein>
<keyword evidence="3" id="KW-1185">Reference proteome</keyword>
<dbReference type="EMBL" id="VLLI01000015">
    <property type="protein sequence ID" value="TWI95551.1"/>
    <property type="molecule type" value="Genomic_DNA"/>
</dbReference>
<feature type="transmembrane region" description="Helical" evidence="1">
    <location>
        <begin position="147"/>
        <end position="172"/>
    </location>
</feature>
<organism evidence="2 3">
    <name type="scientific">Mucilaginibacter frigoritolerans</name>
    <dbReference type="NCBI Taxonomy" id="652788"/>
    <lineage>
        <taxon>Bacteria</taxon>
        <taxon>Pseudomonadati</taxon>
        <taxon>Bacteroidota</taxon>
        <taxon>Sphingobacteriia</taxon>
        <taxon>Sphingobacteriales</taxon>
        <taxon>Sphingobacteriaceae</taxon>
        <taxon>Mucilaginibacter</taxon>
    </lineage>
</organism>
<comment type="caution">
    <text evidence="2">The sequence shown here is derived from an EMBL/GenBank/DDBJ whole genome shotgun (WGS) entry which is preliminary data.</text>
</comment>
<proteinExistence type="predicted"/>
<gene>
    <name evidence="2" type="ORF">JN11_04290</name>
</gene>
<keyword evidence="1" id="KW-1133">Transmembrane helix</keyword>
<sequence length="198" mass="22974">MAPDQAKKIWEELLGKGVTIQSQFKCSAKTGFRLRDRTPKPCSKHVTQSINNKFITLILSIQHMENDTYHIKKYFIILMMMIYLFISSTYILFLPIYHFSGAISQSSFTSPLVINHCPNNTGAINANNTNARIQHLYKSIPENKRKVIATLLLISTIFTFLHFISSVLLNFLKKRGDYLYRFIGFYQPCYLKFCSIRI</sequence>
<keyword evidence="1" id="KW-0812">Transmembrane</keyword>
<evidence type="ECO:0000313" key="3">
    <source>
        <dbReference type="Proteomes" id="UP000317010"/>
    </source>
</evidence>
<accession>A0A562TPP4</accession>
<dbReference type="AlphaFoldDB" id="A0A562TPP4"/>